<dbReference type="GO" id="GO:0019262">
    <property type="term" value="P:N-acetylneuraminate catabolic process"/>
    <property type="evidence" value="ECO:0007669"/>
    <property type="project" value="TreeGrafter"/>
</dbReference>
<dbReference type="InterPro" id="IPR006148">
    <property type="entry name" value="Glc/Gal-6P_isomerase"/>
</dbReference>
<dbReference type="PANTHER" id="PTHR11280">
    <property type="entry name" value="GLUCOSAMINE-6-PHOSPHATE ISOMERASE"/>
    <property type="match status" value="1"/>
</dbReference>
<dbReference type="CDD" id="cd01399">
    <property type="entry name" value="GlcN6P_deaminase"/>
    <property type="match status" value="1"/>
</dbReference>
<dbReference type="AlphaFoldDB" id="A0A369IGA3"/>
<dbReference type="PANTHER" id="PTHR11280:SF6">
    <property type="entry name" value="GLUCOSAMINE-6-PHOSPHATE ISOMERASE NAGB"/>
    <property type="match status" value="1"/>
</dbReference>
<dbReference type="OrthoDB" id="9791139at2"/>
<dbReference type="GO" id="GO:0004342">
    <property type="term" value="F:glucosamine-6-phosphate deaminase activity"/>
    <property type="evidence" value="ECO:0007669"/>
    <property type="project" value="InterPro"/>
</dbReference>
<sequence length="249" mass="27288">MNIHLSKNAADLGEISGQKAAELVRNAIAAKGFANVILATGASQFGTLQALIADTAIDWSQVTMFHLDEYIGLPLSHPASFRKYLKERFLEQVPPLKASHLIDGEGDPEEECARLGALIAQFPIDVALVGIGENGHLAFNDPPADFDTENPYIVVNLDEPCRRQQMNEGWFPTLDDVPKQAISMSVKQIMKTAHLICSVPDLRKAQAVKDCLEHEVSNLYPASILQKHPNCSLYLDELSASLLSSKVSR</sequence>
<dbReference type="Pfam" id="PF01182">
    <property type="entry name" value="Glucosamine_iso"/>
    <property type="match status" value="1"/>
</dbReference>
<proteinExistence type="predicted"/>
<dbReference type="GO" id="GO:0005975">
    <property type="term" value="P:carbohydrate metabolic process"/>
    <property type="evidence" value="ECO:0007669"/>
    <property type="project" value="InterPro"/>
</dbReference>
<dbReference type="SUPFAM" id="SSF100950">
    <property type="entry name" value="NagB/RpiA/CoA transferase-like"/>
    <property type="match status" value="1"/>
</dbReference>
<name>A0A369IGA3_9BACT</name>
<reference evidence="2 3" key="1">
    <citation type="submission" date="2018-07" db="EMBL/GenBank/DDBJ databases">
        <title>Genome analysis of Runella aurantiaca.</title>
        <authorList>
            <person name="Yang X."/>
        </authorList>
    </citation>
    <scope>NUCLEOTIDE SEQUENCE [LARGE SCALE GENOMIC DNA]</scope>
    <source>
        <strain evidence="2 3">YX9</strain>
    </source>
</reference>
<evidence type="ECO:0000313" key="3">
    <source>
        <dbReference type="Proteomes" id="UP000253141"/>
    </source>
</evidence>
<dbReference type="InterPro" id="IPR004547">
    <property type="entry name" value="Glucosamine6P_isomerase"/>
</dbReference>
<evidence type="ECO:0000313" key="2">
    <source>
        <dbReference type="EMBL" id="RDB07245.1"/>
    </source>
</evidence>
<organism evidence="2 3">
    <name type="scientific">Runella aurantiaca</name>
    <dbReference type="NCBI Taxonomy" id="2282308"/>
    <lineage>
        <taxon>Bacteria</taxon>
        <taxon>Pseudomonadati</taxon>
        <taxon>Bacteroidota</taxon>
        <taxon>Cytophagia</taxon>
        <taxon>Cytophagales</taxon>
        <taxon>Spirosomataceae</taxon>
        <taxon>Runella</taxon>
    </lineage>
</organism>
<protein>
    <submittedName>
        <fullName evidence="2">Glucosamine-6-phosphate deaminase</fullName>
    </submittedName>
</protein>
<feature type="domain" description="Glucosamine/galactosamine-6-phosphate isomerase" evidence="1">
    <location>
        <begin position="12"/>
        <end position="227"/>
    </location>
</feature>
<gene>
    <name evidence="2" type="ORF">DVG78_04320</name>
</gene>
<dbReference type="EMBL" id="QPIW01000002">
    <property type="protein sequence ID" value="RDB07245.1"/>
    <property type="molecule type" value="Genomic_DNA"/>
</dbReference>
<dbReference type="GO" id="GO:0006046">
    <property type="term" value="P:N-acetylglucosamine catabolic process"/>
    <property type="evidence" value="ECO:0007669"/>
    <property type="project" value="TreeGrafter"/>
</dbReference>
<dbReference type="Proteomes" id="UP000253141">
    <property type="component" value="Unassembled WGS sequence"/>
</dbReference>
<keyword evidence="3" id="KW-1185">Reference proteome</keyword>
<dbReference type="InterPro" id="IPR037171">
    <property type="entry name" value="NagB/RpiA_transferase-like"/>
</dbReference>
<dbReference type="GO" id="GO:0005737">
    <property type="term" value="C:cytoplasm"/>
    <property type="evidence" value="ECO:0007669"/>
    <property type="project" value="TreeGrafter"/>
</dbReference>
<dbReference type="GO" id="GO:0042802">
    <property type="term" value="F:identical protein binding"/>
    <property type="evidence" value="ECO:0007669"/>
    <property type="project" value="TreeGrafter"/>
</dbReference>
<comment type="caution">
    <text evidence="2">The sequence shown here is derived from an EMBL/GenBank/DDBJ whole genome shotgun (WGS) entry which is preliminary data.</text>
</comment>
<dbReference type="RefSeq" id="WP_114459825.1">
    <property type="nucleotide sequence ID" value="NZ_QPIW01000002.1"/>
</dbReference>
<dbReference type="Gene3D" id="3.40.50.1360">
    <property type="match status" value="1"/>
</dbReference>
<accession>A0A369IGA3</accession>
<evidence type="ECO:0000259" key="1">
    <source>
        <dbReference type="Pfam" id="PF01182"/>
    </source>
</evidence>
<dbReference type="GO" id="GO:0006043">
    <property type="term" value="P:glucosamine catabolic process"/>
    <property type="evidence" value="ECO:0007669"/>
    <property type="project" value="TreeGrafter"/>
</dbReference>